<proteinExistence type="predicted"/>
<dbReference type="PANTHER" id="PTHR30154:SF34">
    <property type="entry name" value="TRANSCRIPTIONAL REGULATOR AZLB"/>
    <property type="match status" value="1"/>
</dbReference>
<dbReference type="InterPro" id="IPR019885">
    <property type="entry name" value="Tscrpt_reg_HTH_AsnC-type_CS"/>
</dbReference>
<keyword evidence="1" id="KW-0805">Transcription regulation</keyword>
<organism evidence="5 6">
    <name type="scientific">Parahaliea mediterranea</name>
    <dbReference type="NCBI Taxonomy" id="651086"/>
    <lineage>
        <taxon>Bacteria</taxon>
        <taxon>Pseudomonadati</taxon>
        <taxon>Pseudomonadota</taxon>
        <taxon>Gammaproteobacteria</taxon>
        <taxon>Cellvibrionales</taxon>
        <taxon>Halieaceae</taxon>
        <taxon>Parahaliea</taxon>
    </lineage>
</organism>
<name>A0A939DEH8_9GAMM</name>
<dbReference type="Gene3D" id="3.30.70.920">
    <property type="match status" value="2"/>
</dbReference>
<evidence type="ECO:0000256" key="3">
    <source>
        <dbReference type="ARBA" id="ARBA00023163"/>
    </source>
</evidence>
<evidence type="ECO:0000256" key="2">
    <source>
        <dbReference type="ARBA" id="ARBA00023125"/>
    </source>
</evidence>
<dbReference type="Proteomes" id="UP000664303">
    <property type="component" value="Unassembled WGS sequence"/>
</dbReference>
<dbReference type="SUPFAM" id="SSF46785">
    <property type="entry name" value="Winged helix' DNA-binding domain"/>
    <property type="match status" value="2"/>
</dbReference>
<dbReference type="PANTHER" id="PTHR30154">
    <property type="entry name" value="LEUCINE-RESPONSIVE REGULATORY PROTEIN"/>
    <property type="match status" value="1"/>
</dbReference>
<evidence type="ECO:0000256" key="1">
    <source>
        <dbReference type="ARBA" id="ARBA00023015"/>
    </source>
</evidence>
<dbReference type="AlphaFoldDB" id="A0A939DEH8"/>
<dbReference type="SMART" id="SM00344">
    <property type="entry name" value="HTH_ASNC"/>
    <property type="match status" value="2"/>
</dbReference>
<dbReference type="InterPro" id="IPR054609">
    <property type="entry name" value="PF0864-like_C"/>
</dbReference>
<keyword evidence="6" id="KW-1185">Reference proteome</keyword>
<dbReference type="GO" id="GO:0043200">
    <property type="term" value="P:response to amino acid"/>
    <property type="evidence" value="ECO:0007669"/>
    <property type="project" value="TreeGrafter"/>
</dbReference>
<dbReference type="Gene3D" id="1.10.10.10">
    <property type="entry name" value="Winged helix-like DNA-binding domain superfamily/Winged helix DNA-binding domain"/>
    <property type="match status" value="2"/>
</dbReference>
<comment type="caution">
    <text evidence="5">The sequence shown here is derived from an EMBL/GenBank/DDBJ whole genome shotgun (WGS) entry which is preliminary data.</text>
</comment>
<gene>
    <name evidence="5" type="ORF">JYP50_05555</name>
</gene>
<keyword evidence="2" id="KW-0238">DNA-binding</keyword>
<dbReference type="EMBL" id="JAFKCZ010000004">
    <property type="protein sequence ID" value="MBN7796042.1"/>
    <property type="molecule type" value="Genomic_DNA"/>
</dbReference>
<dbReference type="PROSITE" id="PS00519">
    <property type="entry name" value="HTH_ASNC_1"/>
    <property type="match status" value="1"/>
</dbReference>
<dbReference type="InterPro" id="IPR000485">
    <property type="entry name" value="AsnC-type_HTH_dom"/>
</dbReference>
<reference evidence="5" key="1">
    <citation type="submission" date="2021-02" db="EMBL/GenBank/DDBJ databases">
        <title>PHA producing bacteria isolated from coastal sediment in Guangdong, Shenzhen.</title>
        <authorList>
            <person name="Zheng W."/>
            <person name="Yu S."/>
            <person name="Huang Y."/>
        </authorList>
    </citation>
    <scope>NUCLEOTIDE SEQUENCE</scope>
    <source>
        <strain evidence="5">TN14-10</strain>
    </source>
</reference>
<dbReference type="GO" id="GO:0043565">
    <property type="term" value="F:sequence-specific DNA binding"/>
    <property type="evidence" value="ECO:0007669"/>
    <property type="project" value="InterPro"/>
</dbReference>
<dbReference type="InterPro" id="IPR036388">
    <property type="entry name" value="WH-like_DNA-bd_sf"/>
</dbReference>
<feature type="domain" description="HTH asnC-type" evidence="4">
    <location>
        <begin position="16"/>
        <end position="76"/>
    </location>
</feature>
<evidence type="ECO:0000313" key="6">
    <source>
        <dbReference type="Proteomes" id="UP000664303"/>
    </source>
</evidence>
<dbReference type="Pfam" id="PF13404">
    <property type="entry name" value="HTH_AsnC-type"/>
    <property type="match status" value="2"/>
</dbReference>
<dbReference type="InterPro" id="IPR011008">
    <property type="entry name" value="Dimeric_a/b-barrel"/>
</dbReference>
<dbReference type="Pfam" id="PF22482">
    <property type="entry name" value="AsnC_trans_reg_3"/>
    <property type="match status" value="1"/>
</dbReference>
<keyword evidence="3" id="KW-0804">Transcription</keyword>
<accession>A0A939DEH8</accession>
<dbReference type="RefSeq" id="WP_206559490.1">
    <property type="nucleotide sequence ID" value="NZ_JAFKCZ010000004.1"/>
</dbReference>
<dbReference type="SUPFAM" id="SSF54909">
    <property type="entry name" value="Dimeric alpha+beta barrel"/>
    <property type="match status" value="2"/>
</dbReference>
<dbReference type="InterPro" id="IPR019888">
    <property type="entry name" value="Tscrpt_reg_AsnC-like"/>
</dbReference>
<dbReference type="PROSITE" id="PS50956">
    <property type="entry name" value="HTH_ASNC_2"/>
    <property type="match status" value="1"/>
</dbReference>
<dbReference type="GO" id="GO:0005829">
    <property type="term" value="C:cytosol"/>
    <property type="evidence" value="ECO:0007669"/>
    <property type="project" value="TreeGrafter"/>
</dbReference>
<evidence type="ECO:0000259" key="4">
    <source>
        <dbReference type="PROSITE" id="PS50956"/>
    </source>
</evidence>
<protein>
    <submittedName>
        <fullName evidence="5">Lrp/AsnC family transcriptional regulator</fullName>
    </submittedName>
</protein>
<dbReference type="InterPro" id="IPR036390">
    <property type="entry name" value="WH_DNA-bd_sf"/>
</dbReference>
<dbReference type="PRINTS" id="PR00033">
    <property type="entry name" value="HTHASNC"/>
</dbReference>
<evidence type="ECO:0000313" key="5">
    <source>
        <dbReference type="EMBL" id="MBN7796042.1"/>
    </source>
</evidence>
<sequence length="320" mass="34402">MDDTATPTPAPIPASMDDTDRALAAALEGNVRRPTREIADEIGISAPTAKRRIERLRGAGLLHLGPVLDLHAAGYEYLLIIGIKVEGRSPLLVAGDVAALEPALTVNVVVGACDVEVVAAVKSREAVSTLLAESLVAIAGVAHVDSALALEVWKFQRGRLTAPHREAPLRRDRLDPLDLKIVHCLAEDVRKSNRAIAGELAISESAVRTRIRRMQANKQLSMATPYPIPARAVNDAFVGLRVRGGMSRSVCRALSAIDEITFVCTTLGRHDIICCIHVTELEELTEVLHDKVISIPGVKSTAPSHCIKQLKHQSLLGLVL</sequence>